<dbReference type="SMART" id="SM00456">
    <property type="entry name" value="WW"/>
    <property type="match status" value="1"/>
</dbReference>
<dbReference type="CDD" id="cd00201">
    <property type="entry name" value="WW"/>
    <property type="match status" value="1"/>
</dbReference>
<accession>A0AAD6G7B2</accession>
<protein>
    <recommendedName>
        <fullName evidence="2">WW domain-containing protein</fullName>
    </recommendedName>
</protein>
<dbReference type="GeneID" id="81596256"/>
<sequence length="279" mass="28830">MSSFAPPPGPPPPTVPEGWKAQYDERYQTWFYINIATGKSQWERPEAPPPSGPPAGPPPNELPAEAVPSDRKQPMASNNPFNPANSTKDNAPSHSLDDDARLAAKLQAEEESRARGQGSDRGAATDYYSDPSPKAKAHPATPRSKGGFLSKLMGKSSSGSSRPPQQQYASYPQQGPPPGGYYGGYPPQQQGYGYPQPGYGGGYGGGYPPQGGYYPQQPPRKSGGMGTAGAAALGVGGGLLGGLLIADAVEDMGDHDNYDNGGGDWGDGGGGGDFGGGDF</sequence>
<reference evidence="3" key="1">
    <citation type="submission" date="2022-12" db="EMBL/GenBank/DDBJ databases">
        <authorList>
            <person name="Petersen C."/>
        </authorList>
    </citation>
    <scope>NUCLEOTIDE SEQUENCE</scope>
    <source>
        <strain evidence="3">IBT 16125</strain>
    </source>
</reference>
<proteinExistence type="predicted"/>
<dbReference type="Gene3D" id="2.20.70.10">
    <property type="match status" value="1"/>
</dbReference>
<evidence type="ECO:0000313" key="4">
    <source>
        <dbReference type="Proteomes" id="UP001213681"/>
    </source>
</evidence>
<feature type="compositionally biased region" description="Low complexity" evidence="1">
    <location>
        <begin position="184"/>
        <end position="197"/>
    </location>
</feature>
<dbReference type="SUPFAM" id="SSF51045">
    <property type="entry name" value="WW domain"/>
    <property type="match status" value="1"/>
</dbReference>
<dbReference type="Proteomes" id="UP001213681">
    <property type="component" value="Unassembled WGS sequence"/>
</dbReference>
<organism evidence="3 4">
    <name type="scientific">Penicillium daleae</name>
    <dbReference type="NCBI Taxonomy" id="63821"/>
    <lineage>
        <taxon>Eukaryota</taxon>
        <taxon>Fungi</taxon>
        <taxon>Dikarya</taxon>
        <taxon>Ascomycota</taxon>
        <taxon>Pezizomycotina</taxon>
        <taxon>Eurotiomycetes</taxon>
        <taxon>Eurotiomycetidae</taxon>
        <taxon>Eurotiales</taxon>
        <taxon>Aspergillaceae</taxon>
        <taxon>Penicillium</taxon>
    </lineage>
</organism>
<feature type="domain" description="WW" evidence="2">
    <location>
        <begin position="13"/>
        <end position="47"/>
    </location>
</feature>
<feature type="compositionally biased region" description="Pro residues" evidence="1">
    <location>
        <begin position="47"/>
        <end position="61"/>
    </location>
</feature>
<feature type="compositionally biased region" description="Basic and acidic residues" evidence="1">
    <location>
        <begin position="95"/>
        <end position="114"/>
    </location>
</feature>
<evidence type="ECO:0000256" key="1">
    <source>
        <dbReference type="SAM" id="MobiDB-lite"/>
    </source>
</evidence>
<gene>
    <name evidence="3" type="ORF">N7458_002630</name>
</gene>
<dbReference type="InterPro" id="IPR001202">
    <property type="entry name" value="WW_dom"/>
</dbReference>
<feature type="compositionally biased region" description="Low complexity" evidence="1">
    <location>
        <begin position="144"/>
        <end position="173"/>
    </location>
</feature>
<feature type="region of interest" description="Disordered" evidence="1">
    <location>
        <begin position="1"/>
        <end position="21"/>
    </location>
</feature>
<comment type="caution">
    <text evidence="3">The sequence shown here is derived from an EMBL/GenBank/DDBJ whole genome shotgun (WGS) entry which is preliminary data.</text>
</comment>
<feature type="region of interest" description="Disordered" evidence="1">
    <location>
        <begin position="257"/>
        <end position="279"/>
    </location>
</feature>
<dbReference type="PROSITE" id="PS01159">
    <property type="entry name" value="WW_DOMAIN_1"/>
    <property type="match status" value="1"/>
</dbReference>
<dbReference type="PROSITE" id="PS50020">
    <property type="entry name" value="WW_DOMAIN_2"/>
    <property type="match status" value="1"/>
</dbReference>
<feature type="compositionally biased region" description="Gly residues" evidence="1">
    <location>
        <begin position="260"/>
        <end position="279"/>
    </location>
</feature>
<dbReference type="InterPro" id="IPR036020">
    <property type="entry name" value="WW_dom_sf"/>
</dbReference>
<reference evidence="3" key="2">
    <citation type="journal article" date="2023" name="IMA Fungus">
        <title>Comparative genomic study of the Penicillium genus elucidates a diverse pangenome and 15 lateral gene transfer events.</title>
        <authorList>
            <person name="Petersen C."/>
            <person name="Sorensen T."/>
            <person name="Nielsen M.R."/>
            <person name="Sondergaard T.E."/>
            <person name="Sorensen J.L."/>
            <person name="Fitzpatrick D.A."/>
            <person name="Frisvad J.C."/>
            <person name="Nielsen K.L."/>
        </authorList>
    </citation>
    <scope>NUCLEOTIDE SEQUENCE</scope>
    <source>
        <strain evidence="3">IBT 16125</strain>
    </source>
</reference>
<keyword evidence="4" id="KW-1185">Reference proteome</keyword>
<name>A0AAD6G7B2_9EURO</name>
<dbReference type="AlphaFoldDB" id="A0AAD6G7B2"/>
<dbReference type="Pfam" id="PF00397">
    <property type="entry name" value="WW"/>
    <property type="match status" value="1"/>
</dbReference>
<dbReference type="EMBL" id="JAPVEA010000002">
    <property type="protein sequence ID" value="KAJ5461078.1"/>
    <property type="molecule type" value="Genomic_DNA"/>
</dbReference>
<evidence type="ECO:0000313" key="3">
    <source>
        <dbReference type="EMBL" id="KAJ5461078.1"/>
    </source>
</evidence>
<evidence type="ECO:0000259" key="2">
    <source>
        <dbReference type="PROSITE" id="PS50020"/>
    </source>
</evidence>
<feature type="compositionally biased region" description="Pro residues" evidence="1">
    <location>
        <begin position="1"/>
        <end position="15"/>
    </location>
</feature>
<feature type="compositionally biased region" description="Polar residues" evidence="1">
    <location>
        <begin position="75"/>
        <end position="93"/>
    </location>
</feature>
<feature type="region of interest" description="Disordered" evidence="1">
    <location>
        <begin position="38"/>
        <end position="203"/>
    </location>
</feature>
<dbReference type="RefSeq" id="XP_056770120.1">
    <property type="nucleotide sequence ID" value="XM_056906013.1"/>
</dbReference>